<dbReference type="GO" id="GO:0003884">
    <property type="term" value="F:D-amino-acid oxidase activity"/>
    <property type="evidence" value="ECO:0007669"/>
    <property type="project" value="InterPro"/>
</dbReference>
<dbReference type="OrthoDB" id="2015447at2759"/>
<name>W8B4K5_CERCA</name>
<dbReference type="InterPro" id="IPR023209">
    <property type="entry name" value="DAO"/>
</dbReference>
<comment type="similarity">
    <text evidence="3">Belongs to the DAMOX/DASOX family.</text>
</comment>
<feature type="binding site" evidence="7">
    <location>
        <begin position="87"/>
        <end position="89"/>
    </location>
    <ligand>
        <name>FAD</name>
        <dbReference type="ChEBI" id="CHEBI:57692"/>
    </ligand>
</feature>
<comment type="cofactor">
    <cofactor evidence="1 7">
        <name>FAD</name>
        <dbReference type="ChEBI" id="CHEBI:57692"/>
    </cofactor>
</comment>
<protein>
    <submittedName>
        <fullName evidence="10">D-aspartate oxidase</fullName>
    </submittedName>
</protein>
<feature type="chain" id="PRO_5007736961" evidence="8">
    <location>
        <begin position="21"/>
        <end position="383"/>
    </location>
</feature>
<evidence type="ECO:0000313" key="10">
    <source>
        <dbReference type="EMBL" id="JAB91978.1"/>
    </source>
</evidence>
<feature type="binding site" evidence="7">
    <location>
        <begin position="349"/>
        <end position="354"/>
    </location>
    <ligand>
        <name>FAD</name>
        <dbReference type="ChEBI" id="CHEBI:57692"/>
    </ligand>
</feature>
<dbReference type="Pfam" id="PF01266">
    <property type="entry name" value="DAO"/>
    <property type="match status" value="1"/>
</dbReference>
<evidence type="ECO:0000256" key="3">
    <source>
        <dbReference type="ARBA" id="ARBA00006730"/>
    </source>
</evidence>
<reference evidence="10" key="1">
    <citation type="submission" date="2013-07" db="EMBL/GenBank/DDBJ databases">
        <authorList>
            <person name="Geib S."/>
        </authorList>
    </citation>
    <scope>NUCLEOTIDE SEQUENCE</scope>
</reference>
<dbReference type="PIRSF" id="PIRSF000189">
    <property type="entry name" value="D-aa_oxidase"/>
    <property type="match status" value="1"/>
</dbReference>
<evidence type="ECO:0000256" key="8">
    <source>
        <dbReference type="SAM" id="SignalP"/>
    </source>
</evidence>
<keyword evidence="5 7" id="KW-0274">FAD</keyword>
<dbReference type="Gene3D" id="3.40.50.720">
    <property type="entry name" value="NAD(P)-binding Rossmann-like Domain"/>
    <property type="match status" value="1"/>
</dbReference>
<evidence type="ECO:0000256" key="7">
    <source>
        <dbReference type="PIRSR" id="PIRSR000189-1"/>
    </source>
</evidence>
<feature type="domain" description="FAD dependent oxidoreductase" evidence="9">
    <location>
        <begin position="41"/>
        <end position="365"/>
    </location>
</feature>
<dbReference type="GO" id="GO:0071949">
    <property type="term" value="F:FAD binding"/>
    <property type="evidence" value="ECO:0007669"/>
    <property type="project" value="InterPro"/>
</dbReference>
<feature type="binding site" evidence="7">
    <location>
        <position position="350"/>
    </location>
    <ligand>
        <name>D-dopa</name>
        <dbReference type="ChEBI" id="CHEBI:149689"/>
    </ligand>
</feature>
<dbReference type="PANTHER" id="PTHR11530">
    <property type="entry name" value="D-AMINO ACID OXIDASE"/>
    <property type="match status" value="1"/>
</dbReference>
<accession>W8B4K5</accession>
<dbReference type="AlphaFoldDB" id="W8B4K5"/>
<evidence type="ECO:0000259" key="9">
    <source>
        <dbReference type="Pfam" id="PF01266"/>
    </source>
</evidence>
<comment type="subcellular location">
    <subcellularLocation>
        <location evidence="2">Peroxisome matrix</location>
    </subcellularLocation>
</comment>
<evidence type="ECO:0000256" key="4">
    <source>
        <dbReference type="ARBA" id="ARBA00022630"/>
    </source>
</evidence>
<feature type="signal peptide" evidence="8">
    <location>
        <begin position="1"/>
        <end position="20"/>
    </location>
</feature>
<proteinExistence type="evidence at transcript level"/>
<dbReference type="GO" id="GO:0019478">
    <property type="term" value="P:D-amino acid catabolic process"/>
    <property type="evidence" value="ECO:0007669"/>
    <property type="project" value="TreeGrafter"/>
</dbReference>
<evidence type="ECO:0000256" key="2">
    <source>
        <dbReference type="ARBA" id="ARBA00004253"/>
    </source>
</evidence>
<feature type="binding site" evidence="7">
    <location>
        <position position="324"/>
    </location>
    <ligand>
        <name>D-dopa</name>
        <dbReference type="ChEBI" id="CHEBI:149689"/>
    </ligand>
</feature>
<keyword evidence="8" id="KW-0732">Signal</keyword>
<feature type="non-terminal residue" evidence="10">
    <location>
        <position position="1"/>
    </location>
</feature>
<sequence>TNLLNLVGCALLCAVHCCYALTDFITDKLKFFQLNLRKMQIAVIGGGVSGISSAIQILEYLKSTGSPVAVTVLSEAFSPNTTGDGSAGLWGPYLLGGTPTERVHRWSKQMHDFLEQIWLSDDAGEAGVCLIPCLRLTTTAMDNEVFWKDIVYGCRQLTQRQLDELNVGRANKYTQGMHFITYTSEPVKLLPYLMKRFQANGGKIVQQKVENLQEFIAKSNYDVIINCTGLGSRECVQDVGMFPVRGQVTRVKANWLYCALLDESDVGNYIIPNCESVVLGGTHQENDNNTQVCPNDKKFIINGCRKIVPGLEHAQHLFDWVGLRPGRDTLRLEAEKGGNKIVIHNYGHGGSGVTLAWGCAEDVLELLKNELQARHLNVPKSKL</sequence>
<dbReference type="EMBL" id="GAMC01014577">
    <property type="protein sequence ID" value="JAB91978.1"/>
    <property type="molecule type" value="mRNA"/>
</dbReference>
<dbReference type="SUPFAM" id="SSF54373">
    <property type="entry name" value="FAD-linked reductases, C-terminal domain"/>
    <property type="match status" value="1"/>
</dbReference>
<evidence type="ECO:0000256" key="5">
    <source>
        <dbReference type="ARBA" id="ARBA00022827"/>
    </source>
</evidence>
<dbReference type="PANTHER" id="PTHR11530:SF11">
    <property type="entry name" value="D-ASPARTATE OXIDASE"/>
    <property type="match status" value="1"/>
</dbReference>
<feature type="binding site" evidence="7">
    <location>
        <position position="228"/>
    </location>
    <ligand>
        <name>D-serine</name>
        <dbReference type="ChEBI" id="CHEBI:35247"/>
    </ligand>
</feature>
<dbReference type="SUPFAM" id="SSF51971">
    <property type="entry name" value="Nucleotide-binding domain"/>
    <property type="match status" value="1"/>
</dbReference>
<feature type="binding site" evidence="7">
    <location>
        <position position="269"/>
    </location>
    <ligand>
        <name>D-dopa</name>
        <dbReference type="ChEBI" id="CHEBI:149689"/>
    </ligand>
</feature>
<keyword evidence="4" id="KW-0285">Flavoprotein</keyword>
<dbReference type="EMBL" id="GAMC01014579">
    <property type="protein sequence ID" value="JAB91976.1"/>
    <property type="molecule type" value="mRNA"/>
</dbReference>
<reference evidence="10" key="2">
    <citation type="journal article" date="2014" name="BMC Genomics">
        <title>A genomic perspective to assessing quality of mass-reared SIT flies used in Mediterranean fruit fly (Ceratitis capitata) eradication in California.</title>
        <authorList>
            <person name="Calla B."/>
            <person name="Hall B."/>
            <person name="Hou S."/>
            <person name="Geib S.M."/>
        </authorList>
    </citation>
    <scope>NUCLEOTIDE SEQUENCE</scope>
</reference>
<keyword evidence="6" id="KW-0560">Oxidoreductase</keyword>
<dbReference type="InterPro" id="IPR006181">
    <property type="entry name" value="D-amino_acid_oxidase_CS"/>
</dbReference>
<gene>
    <name evidence="10" type="primary">OXDD</name>
</gene>
<dbReference type="PROSITE" id="PS00677">
    <property type="entry name" value="DAO"/>
    <property type="match status" value="1"/>
</dbReference>
<dbReference type="GO" id="GO:0005782">
    <property type="term" value="C:peroxisomal matrix"/>
    <property type="evidence" value="ECO:0007669"/>
    <property type="project" value="UniProtKB-SubCell"/>
</dbReference>
<dbReference type="InterPro" id="IPR006076">
    <property type="entry name" value="FAD-dep_OxRdtase"/>
</dbReference>
<feature type="binding site" evidence="7">
    <location>
        <position position="209"/>
    </location>
    <ligand>
        <name>FAD</name>
        <dbReference type="ChEBI" id="CHEBI:57692"/>
    </ligand>
</feature>
<organism evidence="10">
    <name type="scientific">Ceratitis capitata</name>
    <name type="common">Mediterranean fruit fly</name>
    <name type="synonym">Tephritis capitata</name>
    <dbReference type="NCBI Taxonomy" id="7213"/>
    <lineage>
        <taxon>Eukaryota</taxon>
        <taxon>Metazoa</taxon>
        <taxon>Ecdysozoa</taxon>
        <taxon>Arthropoda</taxon>
        <taxon>Hexapoda</taxon>
        <taxon>Insecta</taxon>
        <taxon>Pterygota</taxon>
        <taxon>Neoptera</taxon>
        <taxon>Endopterygota</taxon>
        <taxon>Diptera</taxon>
        <taxon>Brachycera</taxon>
        <taxon>Muscomorpha</taxon>
        <taxon>Tephritoidea</taxon>
        <taxon>Tephritidae</taxon>
        <taxon>Ceratitis</taxon>
        <taxon>Ceratitis</taxon>
    </lineage>
</organism>
<dbReference type="Gene3D" id="3.30.9.10">
    <property type="entry name" value="D-Amino Acid Oxidase, subunit A, domain 2"/>
    <property type="match status" value="1"/>
</dbReference>
<evidence type="ECO:0000256" key="1">
    <source>
        <dbReference type="ARBA" id="ARBA00001974"/>
    </source>
</evidence>
<evidence type="ECO:0000256" key="6">
    <source>
        <dbReference type="ARBA" id="ARBA00023002"/>
    </source>
</evidence>